<dbReference type="STRING" id="319236.BST91_00210"/>
<accession>A0A090QJ20</accession>
<sequence length="165" mass="18120">MKTLKILFLSLLTIATISCGDDDGPENLPVNAENIAGTYSLTFFRSQETYNETVNGSTVTRVYLEEGTAFNNAIFVFNANGTYTSSGTYTYDYEEQVNGVVVDTDTEIDSLTTSGTYSVVGNSIYLSDADETFEVQTLTSSNMTLSLNEVDGDSSYELEIRFTKQ</sequence>
<proteinExistence type="predicted"/>
<keyword evidence="1" id="KW-0732">Signal</keyword>
<dbReference type="PROSITE" id="PS51257">
    <property type="entry name" value="PROKAR_LIPOPROTEIN"/>
    <property type="match status" value="1"/>
</dbReference>
<evidence type="ECO:0008006" key="4">
    <source>
        <dbReference type="Google" id="ProtNLM"/>
    </source>
</evidence>
<dbReference type="AlphaFoldDB" id="A0A090QJ20"/>
<dbReference type="EMBL" id="BBML01000001">
    <property type="protein sequence ID" value="GAK95491.1"/>
    <property type="molecule type" value="Genomic_DNA"/>
</dbReference>
<reference evidence="2" key="1">
    <citation type="journal article" date="2014" name="Genome Announc.">
        <title>Draft Genome Sequences of Marine Flavobacterium Nonlabens Strains NR17, NR24, NR27, NR32, NR33, and Ara13.</title>
        <authorList>
            <person name="Nakanishi M."/>
            <person name="Meirelles P."/>
            <person name="Suzuki R."/>
            <person name="Takatani N."/>
            <person name="Mino S."/>
            <person name="Suda W."/>
            <person name="Oshima K."/>
            <person name="Hattori M."/>
            <person name="Ohkuma M."/>
            <person name="Hosokawa M."/>
            <person name="Miyashita K."/>
            <person name="Thompson F.L."/>
            <person name="Niwa A."/>
            <person name="Sawabe T."/>
            <person name="Sawabe T."/>
        </authorList>
    </citation>
    <scope>NUCLEOTIDE SEQUENCE [LARGE SCALE GENOMIC DNA]</scope>
    <source>
        <strain evidence="2">JCM 19294</strain>
    </source>
</reference>
<evidence type="ECO:0000256" key="1">
    <source>
        <dbReference type="SAM" id="SignalP"/>
    </source>
</evidence>
<evidence type="ECO:0000313" key="2">
    <source>
        <dbReference type="EMBL" id="GAK95491.1"/>
    </source>
</evidence>
<dbReference type="RefSeq" id="WP_042276027.1">
    <property type="nucleotide sequence ID" value="NZ_BBML01000001.1"/>
</dbReference>
<dbReference type="Proteomes" id="UP000029221">
    <property type="component" value="Unassembled WGS sequence"/>
</dbReference>
<feature type="chain" id="PRO_5001862134" description="Lipocalin-like domain-containing protein" evidence="1">
    <location>
        <begin position="21"/>
        <end position="165"/>
    </location>
</feature>
<feature type="signal peptide" evidence="1">
    <location>
        <begin position="1"/>
        <end position="20"/>
    </location>
</feature>
<keyword evidence="3" id="KW-1185">Reference proteome</keyword>
<comment type="caution">
    <text evidence="2">The sequence shown here is derived from an EMBL/GenBank/DDBJ whole genome shotgun (WGS) entry which is preliminary data.</text>
</comment>
<organism evidence="2 3">
    <name type="scientific">Nonlabens tegetincola</name>
    <dbReference type="NCBI Taxonomy" id="323273"/>
    <lineage>
        <taxon>Bacteria</taxon>
        <taxon>Pseudomonadati</taxon>
        <taxon>Bacteroidota</taxon>
        <taxon>Flavobacteriia</taxon>
        <taxon>Flavobacteriales</taxon>
        <taxon>Flavobacteriaceae</taxon>
        <taxon>Nonlabens</taxon>
    </lineage>
</organism>
<evidence type="ECO:0000313" key="3">
    <source>
        <dbReference type="Proteomes" id="UP000029221"/>
    </source>
</evidence>
<protein>
    <recommendedName>
        <fullName evidence="4">Lipocalin-like domain-containing protein</fullName>
    </recommendedName>
</protein>
<name>A0A090QJ20_9FLAO</name>
<gene>
    <name evidence="2" type="ORF">JCM19294_2273</name>
</gene>